<comment type="caution">
    <text evidence="7">The sequence shown here is derived from an EMBL/GenBank/DDBJ whole genome shotgun (WGS) entry which is preliminary data.</text>
</comment>
<accession>A0ABP5QNF8</accession>
<evidence type="ECO:0000313" key="8">
    <source>
        <dbReference type="Proteomes" id="UP001500929"/>
    </source>
</evidence>
<reference evidence="8" key="1">
    <citation type="journal article" date="2019" name="Int. J. Syst. Evol. Microbiol.">
        <title>The Global Catalogue of Microorganisms (GCM) 10K type strain sequencing project: providing services to taxonomists for standard genome sequencing and annotation.</title>
        <authorList>
            <consortium name="The Broad Institute Genomics Platform"/>
            <consortium name="The Broad Institute Genome Sequencing Center for Infectious Disease"/>
            <person name="Wu L."/>
            <person name="Ma J."/>
        </authorList>
    </citation>
    <scope>NUCLEOTIDE SEQUENCE [LARGE SCALE GENOMIC DNA]</scope>
    <source>
        <strain evidence="8">JCM 16117</strain>
    </source>
</reference>
<feature type="domain" description="Fe/B12 periplasmic-binding" evidence="6">
    <location>
        <begin position="61"/>
        <end position="323"/>
    </location>
</feature>
<name>A0ABP5QNF8_9MICO</name>
<dbReference type="PANTHER" id="PTHR30532:SF1">
    <property type="entry name" value="IRON(3+)-HYDROXAMATE-BINDING PROTEIN FHUD"/>
    <property type="match status" value="1"/>
</dbReference>
<evidence type="ECO:0000256" key="4">
    <source>
        <dbReference type="ARBA" id="ARBA00022729"/>
    </source>
</evidence>
<comment type="subcellular location">
    <subcellularLocation>
        <location evidence="1">Cell envelope</location>
    </subcellularLocation>
</comment>
<dbReference type="Gene3D" id="3.40.50.1980">
    <property type="entry name" value="Nitrogenase molybdenum iron protein domain"/>
    <property type="match status" value="2"/>
</dbReference>
<dbReference type="EMBL" id="BAAAQY010000008">
    <property type="protein sequence ID" value="GAA2240879.1"/>
    <property type="molecule type" value="Genomic_DNA"/>
</dbReference>
<gene>
    <name evidence="7" type="ORF">GCM10009851_27830</name>
</gene>
<dbReference type="RefSeq" id="WP_259480027.1">
    <property type="nucleotide sequence ID" value="NZ_BAAAQY010000008.1"/>
</dbReference>
<feature type="signal peptide" evidence="5">
    <location>
        <begin position="1"/>
        <end position="26"/>
    </location>
</feature>
<dbReference type="PANTHER" id="PTHR30532">
    <property type="entry name" value="IRON III DICITRATE-BINDING PERIPLASMIC PROTEIN"/>
    <property type="match status" value="1"/>
</dbReference>
<evidence type="ECO:0000313" key="7">
    <source>
        <dbReference type="EMBL" id="GAA2240879.1"/>
    </source>
</evidence>
<organism evidence="7 8">
    <name type="scientific">Herbiconiux moechotypicola</name>
    <dbReference type="NCBI Taxonomy" id="637393"/>
    <lineage>
        <taxon>Bacteria</taxon>
        <taxon>Bacillati</taxon>
        <taxon>Actinomycetota</taxon>
        <taxon>Actinomycetes</taxon>
        <taxon>Micrococcales</taxon>
        <taxon>Microbacteriaceae</taxon>
        <taxon>Herbiconiux</taxon>
    </lineage>
</organism>
<dbReference type="Pfam" id="PF01497">
    <property type="entry name" value="Peripla_BP_2"/>
    <property type="match status" value="1"/>
</dbReference>
<dbReference type="Proteomes" id="UP001500929">
    <property type="component" value="Unassembled WGS sequence"/>
</dbReference>
<evidence type="ECO:0000256" key="2">
    <source>
        <dbReference type="ARBA" id="ARBA00008814"/>
    </source>
</evidence>
<comment type="similarity">
    <text evidence="2">Belongs to the bacterial solute-binding protein 8 family.</text>
</comment>
<dbReference type="InterPro" id="IPR002491">
    <property type="entry name" value="ABC_transptr_periplasmic_BD"/>
</dbReference>
<keyword evidence="3" id="KW-0813">Transport</keyword>
<evidence type="ECO:0000259" key="6">
    <source>
        <dbReference type="PROSITE" id="PS50983"/>
    </source>
</evidence>
<dbReference type="SUPFAM" id="SSF53807">
    <property type="entry name" value="Helical backbone' metal receptor"/>
    <property type="match status" value="1"/>
</dbReference>
<evidence type="ECO:0000256" key="3">
    <source>
        <dbReference type="ARBA" id="ARBA00022448"/>
    </source>
</evidence>
<dbReference type="InterPro" id="IPR051313">
    <property type="entry name" value="Bact_iron-sidero_bind"/>
</dbReference>
<feature type="chain" id="PRO_5045946899" evidence="5">
    <location>
        <begin position="27"/>
        <end position="324"/>
    </location>
</feature>
<dbReference type="PROSITE" id="PS51257">
    <property type="entry name" value="PROKAR_LIPOPROTEIN"/>
    <property type="match status" value="1"/>
</dbReference>
<dbReference type="CDD" id="cd01146">
    <property type="entry name" value="FhuD"/>
    <property type="match status" value="1"/>
</dbReference>
<keyword evidence="8" id="KW-1185">Reference proteome</keyword>
<proteinExistence type="inferred from homology"/>
<evidence type="ECO:0000256" key="1">
    <source>
        <dbReference type="ARBA" id="ARBA00004196"/>
    </source>
</evidence>
<protein>
    <submittedName>
        <fullName evidence="7">Iron-siderophore ABC transporter substrate-binding protein</fullName>
    </submittedName>
</protein>
<dbReference type="PROSITE" id="PS50983">
    <property type="entry name" value="FE_B12_PBP"/>
    <property type="match status" value="1"/>
</dbReference>
<sequence length="324" mass="34383">MTPFRLPARRALAPVALAAAAGLLLAGCARDERPTDTAGDGATYTVEHELGTTEIPVDYDRVAVTFTALADSAIAVGVVPVAAPKSFSGFPAYLGIDDSEVASLGDSDSEIDIELMGAQEPDLILMNMESGTAIEDTDYEQLSQVAPTVPIITGEQNPVKVAEQVAVALDRVEEMAEVAAAYETHATAVREALAEVPAAALPVSQVRLRPDHVRMMMEGTNAGVAMVDAGLVFEEPIAEVEDGGYYEISLELLPEATGDYVFVYSTDEGVLENVQTLPIWQEVPAVQNGTVFDVDFEAWMRGQGYLALNEVLDEIAAAYGVTAD</sequence>
<keyword evidence="4 5" id="KW-0732">Signal</keyword>
<evidence type="ECO:0000256" key="5">
    <source>
        <dbReference type="SAM" id="SignalP"/>
    </source>
</evidence>